<accession>A0A9P0Q4F2</accession>
<proteinExistence type="predicted"/>
<keyword evidence="1" id="KW-0472">Membrane</keyword>
<comment type="caution">
    <text evidence="2">The sequence shown here is derived from an EMBL/GenBank/DDBJ whole genome shotgun (WGS) entry which is preliminary data.</text>
</comment>
<dbReference type="Proteomes" id="UP001152888">
    <property type="component" value="Unassembled WGS sequence"/>
</dbReference>
<keyword evidence="3" id="KW-1185">Reference proteome</keyword>
<keyword evidence="1" id="KW-0812">Transmembrane</keyword>
<feature type="transmembrane region" description="Helical" evidence="1">
    <location>
        <begin position="42"/>
        <end position="64"/>
    </location>
</feature>
<organism evidence="2 3">
    <name type="scientific">Acanthoscelides obtectus</name>
    <name type="common">Bean weevil</name>
    <name type="synonym">Bruchus obtectus</name>
    <dbReference type="NCBI Taxonomy" id="200917"/>
    <lineage>
        <taxon>Eukaryota</taxon>
        <taxon>Metazoa</taxon>
        <taxon>Ecdysozoa</taxon>
        <taxon>Arthropoda</taxon>
        <taxon>Hexapoda</taxon>
        <taxon>Insecta</taxon>
        <taxon>Pterygota</taxon>
        <taxon>Neoptera</taxon>
        <taxon>Endopterygota</taxon>
        <taxon>Coleoptera</taxon>
        <taxon>Polyphaga</taxon>
        <taxon>Cucujiformia</taxon>
        <taxon>Chrysomeloidea</taxon>
        <taxon>Chrysomelidae</taxon>
        <taxon>Bruchinae</taxon>
        <taxon>Bruchini</taxon>
        <taxon>Acanthoscelides</taxon>
    </lineage>
</organism>
<evidence type="ECO:0000256" key="1">
    <source>
        <dbReference type="SAM" id="Phobius"/>
    </source>
</evidence>
<dbReference type="AlphaFoldDB" id="A0A9P0Q4F2"/>
<evidence type="ECO:0000313" key="3">
    <source>
        <dbReference type="Proteomes" id="UP001152888"/>
    </source>
</evidence>
<evidence type="ECO:0000313" key="2">
    <source>
        <dbReference type="EMBL" id="CAH2010408.1"/>
    </source>
</evidence>
<dbReference type="OrthoDB" id="6431754at2759"/>
<name>A0A9P0Q4F2_ACAOB</name>
<gene>
    <name evidence="2" type="ORF">ACAOBT_LOCUS31506</name>
</gene>
<reference evidence="2" key="1">
    <citation type="submission" date="2022-03" db="EMBL/GenBank/DDBJ databases">
        <authorList>
            <person name="Sayadi A."/>
        </authorList>
    </citation>
    <scope>NUCLEOTIDE SEQUENCE</scope>
</reference>
<sequence length="69" mass="8003">MLKRDPKEYFYPLQKSNCTPPYNQTKDLRHKNNSPNMSASDLIAPIILILVMFALNGGVLFYIFRAKKK</sequence>
<protein>
    <submittedName>
        <fullName evidence="2">Uncharacterized protein</fullName>
    </submittedName>
</protein>
<keyword evidence="1" id="KW-1133">Transmembrane helix</keyword>
<dbReference type="EMBL" id="CAKOFQ010007970">
    <property type="protein sequence ID" value="CAH2010408.1"/>
    <property type="molecule type" value="Genomic_DNA"/>
</dbReference>